<proteinExistence type="predicted"/>
<reference evidence="2" key="1">
    <citation type="journal article" date="2013" name="Science">
        <title>The Amborella genome and the evolution of flowering plants.</title>
        <authorList>
            <consortium name="Amborella Genome Project"/>
        </authorList>
    </citation>
    <scope>NUCLEOTIDE SEQUENCE [LARGE SCALE GENOMIC DNA]</scope>
</reference>
<evidence type="ECO:0000313" key="2">
    <source>
        <dbReference type="Proteomes" id="UP000017836"/>
    </source>
</evidence>
<gene>
    <name evidence="1" type="ORF">AMTR_s00061p00168170</name>
</gene>
<sequence>MDPVKREGGRRNWKKVCEVEREKRWEERELHGEDLWTRRVKKKKFYRYSELDGDECEKVKEWEWSARVIVRAFEQRPEAVHARQLSSRNHYHMLKWALKNAHVYLEVDLDQQERKKEREAVIREEKKKRGIFHELKDGLKKMLGFKSKKDHEKHEETRNDDSDSNIYNAMLRTLIALKFEI</sequence>
<accession>U5DFH1</accession>
<dbReference type="HOGENOM" id="CLU_1490971_0_0_1"/>
<dbReference type="Gramene" id="ERN19163">
    <property type="protein sequence ID" value="ERN19163"/>
    <property type="gene ID" value="AMTR_s00061p00168170"/>
</dbReference>
<name>U5DFH1_AMBTC</name>
<organism evidence="1 2">
    <name type="scientific">Amborella trichopoda</name>
    <dbReference type="NCBI Taxonomy" id="13333"/>
    <lineage>
        <taxon>Eukaryota</taxon>
        <taxon>Viridiplantae</taxon>
        <taxon>Streptophyta</taxon>
        <taxon>Embryophyta</taxon>
        <taxon>Tracheophyta</taxon>
        <taxon>Spermatophyta</taxon>
        <taxon>Magnoliopsida</taxon>
        <taxon>Amborellales</taxon>
        <taxon>Amborellaceae</taxon>
        <taxon>Amborella</taxon>
    </lineage>
</organism>
<dbReference type="EMBL" id="KI392075">
    <property type="protein sequence ID" value="ERN19163.1"/>
    <property type="molecule type" value="Genomic_DNA"/>
</dbReference>
<dbReference type="Proteomes" id="UP000017836">
    <property type="component" value="Unassembled WGS sequence"/>
</dbReference>
<evidence type="ECO:0000313" key="1">
    <source>
        <dbReference type="EMBL" id="ERN19163.1"/>
    </source>
</evidence>
<dbReference type="AlphaFoldDB" id="U5DFH1"/>
<protein>
    <submittedName>
        <fullName evidence="1">Uncharacterized protein</fullName>
    </submittedName>
</protein>
<keyword evidence="2" id="KW-1185">Reference proteome</keyword>